<evidence type="ECO:0000313" key="2">
    <source>
        <dbReference type="Proteomes" id="UP001054252"/>
    </source>
</evidence>
<comment type="caution">
    <text evidence="1">The sequence shown here is derived from an EMBL/GenBank/DDBJ whole genome shotgun (WGS) entry which is preliminary data.</text>
</comment>
<sequence length="43" mass="4661">MGQTEVVKVKKTEGTCDGLMMPPEIRPICAEQQKVVLFASPLG</sequence>
<keyword evidence="2" id="KW-1185">Reference proteome</keyword>
<name>A0AAV5KPC9_9ROSI</name>
<accession>A0AAV5KPC9</accession>
<gene>
    <name evidence="1" type="ORF">SLEP1_g35660</name>
</gene>
<proteinExistence type="predicted"/>
<organism evidence="1 2">
    <name type="scientific">Rubroshorea leprosula</name>
    <dbReference type="NCBI Taxonomy" id="152421"/>
    <lineage>
        <taxon>Eukaryota</taxon>
        <taxon>Viridiplantae</taxon>
        <taxon>Streptophyta</taxon>
        <taxon>Embryophyta</taxon>
        <taxon>Tracheophyta</taxon>
        <taxon>Spermatophyta</taxon>
        <taxon>Magnoliopsida</taxon>
        <taxon>eudicotyledons</taxon>
        <taxon>Gunneridae</taxon>
        <taxon>Pentapetalae</taxon>
        <taxon>rosids</taxon>
        <taxon>malvids</taxon>
        <taxon>Malvales</taxon>
        <taxon>Dipterocarpaceae</taxon>
        <taxon>Rubroshorea</taxon>
    </lineage>
</organism>
<dbReference type="EMBL" id="BPVZ01000072">
    <property type="protein sequence ID" value="GKV26333.1"/>
    <property type="molecule type" value="Genomic_DNA"/>
</dbReference>
<protein>
    <submittedName>
        <fullName evidence="1">Uncharacterized protein</fullName>
    </submittedName>
</protein>
<evidence type="ECO:0000313" key="1">
    <source>
        <dbReference type="EMBL" id="GKV26333.1"/>
    </source>
</evidence>
<reference evidence="1 2" key="1">
    <citation type="journal article" date="2021" name="Commun. Biol.">
        <title>The genome of Shorea leprosula (Dipterocarpaceae) highlights the ecological relevance of drought in aseasonal tropical rainforests.</title>
        <authorList>
            <person name="Ng K.K.S."/>
            <person name="Kobayashi M.J."/>
            <person name="Fawcett J.A."/>
            <person name="Hatakeyama M."/>
            <person name="Paape T."/>
            <person name="Ng C.H."/>
            <person name="Ang C.C."/>
            <person name="Tnah L.H."/>
            <person name="Lee C.T."/>
            <person name="Nishiyama T."/>
            <person name="Sese J."/>
            <person name="O'Brien M.J."/>
            <person name="Copetti D."/>
            <person name="Mohd Noor M.I."/>
            <person name="Ong R.C."/>
            <person name="Putra M."/>
            <person name="Sireger I.Z."/>
            <person name="Indrioko S."/>
            <person name="Kosugi Y."/>
            <person name="Izuno A."/>
            <person name="Isagi Y."/>
            <person name="Lee S.L."/>
            <person name="Shimizu K.K."/>
        </authorList>
    </citation>
    <scope>NUCLEOTIDE SEQUENCE [LARGE SCALE GENOMIC DNA]</scope>
    <source>
        <strain evidence="1">214</strain>
    </source>
</reference>
<dbReference type="AlphaFoldDB" id="A0AAV5KPC9"/>
<dbReference type="Proteomes" id="UP001054252">
    <property type="component" value="Unassembled WGS sequence"/>
</dbReference>